<dbReference type="EMBL" id="LXWW01000546">
    <property type="protein sequence ID" value="OAO12379.1"/>
    <property type="molecule type" value="Genomic_DNA"/>
</dbReference>
<dbReference type="STRING" id="478820.A0A196S8R4"/>
<dbReference type="InterPro" id="IPR036915">
    <property type="entry name" value="Cyclin-like_sf"/>
</dbReference>
<dbReference type="CDD" id="cd00043">
    <property type="entry name" value="CYCLIN_SF"/>
    <property type="match status" value="1"/>
</dbReference>
<keyword evidence="3" id="KW-1185">Reference proteome</keyword>
<evidence type="ECO:0000313" key="3">
    <source>
        <dbReference type="Proteomes" id="UP000078348"/>
    </source>
</evidence>
<dbReference type="OrthoDB" id="10264655at2759"/>
<gene>
    <name evidence="2" type="ORF">AV274_5917</name>
</gene>
<dbReference type="InterPro" id="IPR043198">
    <property type="entry name" value="Cyclin/Ssn8"/>
</dbReference>
<reference evidence="2 3" key="1">
    <citation type="submission" date="2016-05" db="EMBL/GenBank/DDBJ databases">
        <title>Nuclear genome of Blastocystis sp. subtype 1 NandII.</title>
        <authorList>
            <person name="Gentekaki E."/>
            <person name="Curtis B."/>
            <person name="Stairs C."/>
            <person name="Eme L."/>
            <person name="Herman E."/>
            <person name="Klimes V."/>
            <person name="Arias M.C."/>
            <person name="Elias M."/>
            <person name="Hilliou F."/>
            <person name="Klute M."/>
            <person name="Malik S.-B."/>
            <person name="Pightling A."/>
            <person name="Rachubinski R."/>
            <person name="Salas D."/>
            <person name="Schlacht A."/>
            <person name="Suga H."/>
            <person name="Archibald J."/>
            <person name="Ball S.G."/>
            <person name="Clark G."/>
            <person name="Dacks J."/>
            <person name="Van Der Giezen M."/>
            <person name="Tsaousis A."/>
            <person name="Roger A."/>
        </authorList>
    </citation>
    <scope>NUCLEOTIDE SEQUENCE [LARGE SCALE GENOMIC DNA]</scope>
    <source>
        <strain evidence="3">ATCC 50177 / NandII</strain>
    </source>
</reference>
<dbReference type="Gene3D" id="1.10.472.10">
    <property type="entry name" value="Cyclin-like"/>
    <property type="match status" value="2"/>
</dbReference>
<dbReference type="SUPFAM" id="SSF47954">
    <property type="entry name" value="Cyclin-like"/>
    <property type="match status" value="2"/>
</dbReference>
<feature type="compositionally biased region" description="Basic and acidic residues" evidence="1">
    <location>
        <begin position="235"/>
        <end position="258"/>
    </location>
</feature>
<dbReference type="PRINTS" id="PR01217">
    <property type="entry name" value="PRICHEXTENSN"/>
</dbReference>
<evidence type="ECO:0000256" key="1">
    <source>
        <dbReference type="SAM" id="MobiDB-lite"/>
    </source>
</evidence>
<name>A0A196S8R4_BLAHN</name>
<evidence type="ECO:0000313" key="2">
    <source>
        <dbReference type="EMBL" id="OAO12379.1"/>
    </source>
</evidence>
<protein>
    <submittedName>
        <fullName evidence="2">Uncharacterized protein</fullName>
    </submittedName>
</protein>
<feature type="region of interest" description="Disordered" evidence="1">
    <location>
        <begin position="220"/>
        <end position="270"/>
    </location>
</feature>
<dbReference type="AlphaFoldDB" id="A0A196S8R4"/>
<accession>A0A196S8R4</accession>
<dbReference type="PANTHER" id="PTHR10026">
    <property type="entry name" value="CYCLIN"/>
    <property type="match status" value="1"/>
</dbReference>
<dbReference type="GO" id="GO:0016538">
    <property type="term" value="F:cyclin-dependent protein serine/threonine kinase regulator activity"/>
    <property type="evidence" value="ECO:0007669"/>
    <property type="project" value="InterPro"/>
</dbReference>
<sequence>MDWEKKPAIGRICIYNKAVHWAKYFFAKFYRHNDLEKYSYAYIALACVYLVLKIQDSEKTHIISINEFLELTRRVWQPYVKERTLKVVAYILPRVECILFQGIDFDLGVDIPHNYVPKLIRAAFNMKVDEVDRLYVPNAEHPDPRKPSELIKHFLRYCMGSFLCVDHSPKVVAAASVFYALRVTGLTKNPRYKASWVQEFPEKEMEDIIARRKFIADLTRRDPGDHTRSPTVLCEEEKPRRESVAKRPHAEEEAEKRPHVAPSANKEPAPIVPTVPLSAPQPLMPARAPLMPAHSPAPLIPTNSPAPIIPSNSPAPLIPTNSPAPLIPSNNPAPLIPSNSPAPLIPSNSPAPLIPSNSPAPLIPSNYPAPLFPAPIRPTETPVVRPAMSRQASTATPAFTMDVGLQDEPKNLFSFPPSIGTGLERTCSDAPTLMLYGYGSQCEEKGIRVPAS</sequence>
<organism evidence="2 3">
    <name type="scientific">Blastocystis sp. subtype 1 (strain ATCC 50177 / NandII)</name>
    <dbReference type="NCBI Taxonomy" id="478820"/>
    <lineage>
        <taxon>Eukaryota</taxon>
        <taxon>Sar</taxon>
        <taxon>Stramenopiles</taxon>
        <taxon>Bigyra</taxon>
        <taxon>Opalozoa</taxon>
        <taxon>Opalinata</taxon>
        <taxon>Blastocystidae</taxon>
        <taxon>Blastocystis</taxon>
    </lineage>
</organism>
<comment type="caution">
    <text evidence="2">The sequence shown here is derived from an EMBL/GenBank/DDBJ whole genome shotgun (WGS) entry which is preliminary data.</text>
</comment>
<dbReference type="Proteomes" id="UP000078348">
    <property type="component" value="Unassembled WGS sequence"/>
</dbReference>
<dbReference type="GO" id="GO:0006357">
    <property type="term" value="P:regulation of transcription by RNA polymerase II"/>
    <property type="evidence" value="ECO:0007669"/>
    <property type="project" value="InterPro"/>
</dbReference>
<proteinExistence type="predicted"/>